<feature type="transmembrane region" description="Helical" evidence="9">
    <location>
        <begin position="431"/>
        <end position="451"/>
    </location>
</feature>
<comment type="subcellular location">
    <subcellularLocation>
        <location evidence="1">Membrane</location>
        <topology evidence="1">Multi-pass membrane protein</topology>
    </subcellularLocation>
</comment>
<dbReference type="HOGENOM" id="CLU_506237_0_0_1"/>
<proteinExistence type="inferred from homology"/>
<comment type="caution">
    <text evidence="11">The sequence shown here is derived from an EMBL/GenBank/DDBJ whole genome shotgun (WGS) entry which is preliminary data.</text>
</comment>
<dbReference type="OMA" id="WHQTFRF"/>
<organism evidence="11 12">
    <name type="scientific">Dactylellina haptotyla (strain CBS 200.50)</name>
    <name type="common">Nematode-trapping fungus</name>
    <name type="synonym">Monacrosporium haptotylum</name>
    <dbReference type="NCBI Taxonomy" id="1284197"/>
    <lineage>
        <taxon>Eukaryota</taxon>
        <taxon>Fungi</taxon>
        <taxon>Dikarya</taxon>
        <taxon>Ascomycota</taxon>
        <taxon>Pezizomycotina</taxon>
        <taxon>Orbiliomycetes</taxon>
        <taxon>Orbiliales</taxon>
        <taxon>Orbiliaceae</taxon>
        <taxon>Dactylellina</taxon>
    </lineage>
</organism>
<dbReference type="Pfam" id="PF13813">
    <property type="entry name" value="MBOAT_2"/>
    <property type="match status" value="1"/>
</dbReference>
<name>S8AKZ5_DACHA</name>
<dbReference type="GO" id="GO:0008374">
    <property type="term" value="F:O-acyltransferase activity"/>
    <property type="evidence" value="ECO:0007669"/>
    <property type="project" value="InterPro"/>
</dbReference>
<dbReference type="Proteomes" id="UP000015100">
    <property type="component" value="Unassembled WGS sequence"/>
</dbReference>
<comment type="similarity">
    <text evidence="3">Belongs to the wax synthase family.</text>
</comment>
<evidence type="ECO:0000256" key="4">
    <source>
        <dbReference type="ARBA" id="ARBA00022679"/>
    </source>
</evidence>
<feature type="domain" description="Wax synthase" evidence="10">
    <location>
        <begin position="353"/>
        <end position="438"/>
    </location>
</feature>
<evidence type="ECO:0000256" key="2">
    <source>
        <dbReference type="ARBA" id="ARBA00005179"/>
    </source>
</evidence>
<keyword evidence="4" id="KW-0808">Transferase</keyword>
<evidence type="ECO:0000313" key="11">
    <source>
        <dbReference type="EMBL" id="EPS43584.1"/>
    </source>
</evidence>
<evidence type="ECO:0000313" key="12">
    <source>
        <dbReference type="Proteomes" id="UP000015100"/>
    </source>
</evidence>
<evidence type="ECO:0000256" key="8">
    <source>
        <dbReference type="SAM" id="MobiDB-lite"/>
    </source>
</evidence>
<dbReference type="PANTHER" id="PTHR31595:SF57">
    <property type="entry name" value="OS04G0481900 PROTEIN"/>
    <property type="match status" value="1"/>
</dbReference>
<sequence>MALFPPSAIEPFALFPARQEILSSRTPLLLHEALLPVFLLILTLLISPYKSHTRNAVTLPVILALYTRLSYLYSSSHWGIAFCVGAYTYFGSLQAFNLLVVKDVGRDADVRWVVDDTGFTRGVKHNNGHTNGDIARREKYTNGYTNVNVEKAVVSNGSTSPSANGSANGNANGYSNGHANGHTNGTANGRVDAKPGLGYPELSKYPLYQRIRFTVSLIASSRGVGWKFQVRQIRPAPAPSSTLLAFMKTHFTHILITYVILDHFGYHISIDPYFTKSDCWKSPFHTSPLSPDDWRDQCLPSFVPRTSTAAFIYHHIFRKHLTLISVYAILTQLFSIAAILFTVPIPITGPSSWAPLFGPVSQATSLRGFWTSCWHSIFKKGFSYPGEWLAFRVLGLDRRNVWAQVIVVLAAFINSGGLHGLGCWTQNGRGIAAAGFFFLQPFGFLGEAAVFKLLKVANVDRKSGLGTFLTTSWMMAWGLWSCDVFFYDFLHGGVGGSEPVAWSAWRWWVGEQAYRWAPPGEWMRWDSEGSLWGWGVRV</sequence>
<dbReference type="PANTHER" id="PTHR31595">
    <property type="entry name" value="LONG-CHAIN-ALCOHOL O-FATTY-ACYLTRANSFERASE 3-RELATED"/>
    <property type="match status" value="1"/>
</dbReference>
<evidence type="ECO:0000256" key="5">
    <source>
        <dbReference type="ARBA" id="ARBA00022692"/>
    </source>
</evidence>
<feature type="transmembrane region" description="Helical" evidence="9">
    <location>
        <begin position="79"/>
        <end position="101"/>
    </location>
</feature>
<reference evidence="11 12" key="1">
    <citation type="journal article" date="2013" name="PLoS Genet.">
        <title>Genomic mechanisms accounting for the adaptation to parasitism in nematode-trapping fungi.</title>
        <authorList>
            <person name="Meerupati T."/>
            <person name="Andersson K.M."/>
            <person name="Friman E."/>
            <person name="Kumar D."/>
            <person name="Tunlid A."/>
            <person name="Ahren D."/>
        </authorList>
    </citation>
    <scope>NUCLEOTIDE SEQUENCE [LARGE SCALE GENOMIC DNA]</scope>
    <source>
        <strain evidence="11 12">CBS 200.50</strain>
    </source>
</reference>
<reference evidence="12" key="2">
    <citation type="submission" date="2013-04" db="EMBL/GenBank/DDBJ databases">
        <title>Genomic mechanisms accounting for the adaptation to parasitism in nematode-trapping fungi.</title>
        <authorList>
            <person name="Ahren D.G."/>
        </authorList>
    </citation>
    <scope>NUCLEOTIDE SEQUENCE [LARGE SCALE GENOMIC DNA]</scope>
    <source>
        <strain evidence="12">CBS 200.50</strain>
    </source>
</reference>
<dbReference type="InterPro" id="IPR044851">
    <property type="entry name" value="Wax_synthase"/>
</dbReference>
<dbReference type="GO" id="GO:0016020">
    <property type="term" value="C:membrane"/>
    <property type="evidence" value="ECO:0007669"/>
    <property type="project" value="UniProtKB-SubCell"/>
</dbReference>
<protein>
    <recommendedName>
        <fullName evidence="10">Wax synthase domain-containing protein</fullName>
    </recommendedName>
</protein>
<feature type="transmembrane region" description="Helical" evidence="9">
    <location>
        <begin position="28"/>
        <end position="49"/>
    </location>
</feature>
<dbReference type="STRING" id="1284197.S8AKZ5"/>
<accession>S8AKZ5</accession>
<keyword evidence="12" id="KW-1185">Reference proteome</keyword>
<feature type="transmembrane region" description="Helical" evidence="9">
    <location>
        <begin position="471"/>
        <end position="490"/>
    </location>
</feature>
<evidence type="ECO:0000256" key="1">
    <source>
        <dbReference type="ARBA" id="ARBA00004141"/>
    </source>
</evidence>
<dbReference type="InterPro" id="IPR032805">
    <property type="entry name" value="Wax_synthase_dom"/>
</dbReference>
<dbReference type="AlphaFoldDB" id="S8AKZ5"/>
<dbReference type="OrthoDB" id="2796277at2759"/>
<feature type="region of interest" description="Disordered" evidence="8">
    <location>
        <begin position="156"/>
        <end position="187"/>
    </location>
</feature>
<evidence type="ECO:0000256" key="6">
    <source>
        <dbReference type="ARBA" id="ARBA00022989"/>
    </source>
</evidence>
<feature type="transmembrane region" description="Helical" evidence="9">
    <location>
        <begin position="321"/>
        <end position="347"/>
    </location>
</feature>
<keyword evidence="6 9" id="KW-1133">Transmembrane helix</keyword>
<dbReference type="GO" id="GO:0006629">
    <property type="term" value="P:lipid metabolic process"/>
    <property type="evidence" value="ECO:0007669"/>
    <property type="project" value="InterPro"/>
</dbReference>
<keyword evidence="5 9" id="KW-0812">Transmembrane</keyword>
<gene>
    <name evidence="11" type="ORF">H072_2340</name>
</gene>
<evidence type="ECO:0000259" key="10">
    <source>
        <dbReference type="Pfam" id="PF13813"/>
    </source>
</evidence>
<evidence type="ECO:0000256" key="9">
    <source>
        <dbReference type="SAM" id="Phobius"/>
    </source>
</evidence>
<feature type="compositionally biased region" description="Low complexity" evidence="8">
    <location>
        <begin position="156"/>
        <end position="181"/>
    </location>
</feature>
<dbReference type="EMBL" id="AQGS01000071">
    <property type="protein sequence ID" value="EPS43584.1"/>
    <property type="molecule type" value="Genomic_DNA"/>
</dbReference>
<evidence type="ECO:0000256" key="7">
    <source>
        <dbReference type="ARBA" id="ARBA00023136"/>
    </source>
</evidence>
<comment type="pathway">
    <text evidence="2">Secondary metabolite biosynthesis.</text>
</comment>
<evidence type="ECO:0000256" key="3">
    <source>
        <dbReference type="ARBA" id="ARBA00007282"/>
    </source>
</evidence>
<keyword evidence="7 9" id="KW-0472">Membrane</keyword>
<feature type="transmembrane region" description="Helical" evidence="9">
    <location>
        <begin position="401"/>
        <end position="424"/>
    </location>
</feature>